<dbReference type="InterPro" id="IPR013083">
    <property type="entry name" value="Znf_RING/FYVE/PHD"/>
</dbReference>
<dbReference type="OrthoDB" id="8062037at2759"/>
<protein>
    <submittedName>
        <fullName evidence="19">RING-H2 finger protein ATL70</fullName>
    </submittedName>
</protein>
<dbReference type="Pfam" id="PF02225">
    <property type="entry name" value="PA"/>
    <property type="match status" value="1"/>
</dbReference>
<reference evidence="19 20" key="1">
    <citation type="journal article" date="2016" name="Sci. Rep.">
        <title>The Dendrobium catenatum Lindl. genome sequence provides insights into polysaccharide synthase, floral development and adaptive evolution.</title>
        <authorList>
            <person name="Zhang G.Q."/>
            <person name="Xu Q."/>
            <person name="Bian C."/>
            <person name="Tsai W.C."/>
            <person name="Yeh C.M."/>
            <person name="Liu K.W."/>
            <person name="Yoshida K."/>
            <person name="Zhang L.S."/>
            <person name="Chang S.B."/>
            <person name="Chen F."/>
            <person name="Shi Y."/>
            <person name="Su Y.Y."/>
            <person name="Zhang Y.Q."/>
            <person name="Chen L.J."/>
            <person name="Yin Y."/>
            <person name="Lin M."/>
            <person name="Huang H."/>
            <person name="Deng H."/>
            <person name="Wang Z.W."/>
            <person name="Zhu S.L."/>
            <person name="Zhao X."/>
            <person name="Deng C."/>
            <person name="Niu S.C."/>
            <person name="Huang J."/>
            <person name="Wang M."/>
            <person name="Liu G.H."/>
            <person name="Yang H.J."/>
            <person name="Xiao X.J."/>
            <person name="Hsiao Y.Y."/>
            <person name="Wu W.L."/>
            <person name="Chen Y.Y."/>
            <person name="Mitsuda N."/>
            <person name="Ohme-Takagi M."/>
            <person name="Luo Y.B."/>
            <person name="Van de Peer Y."/>
            <person name="Liu Z.J."/>
        </authorList>
    </citation>
    <scope>NUCLEOTIDE SEQUENCE [LARGE SCALE GENOMIC DNA]</scope>
    <source>
        <tissue evidence="19">The whole plant</tissue>
    </source>
</reference>
<keyword evidence="10 17" id="KW-0472">Membrane</keyword>
<evidence type="ECO:0000259" key="18">
    <source>
        <dbReference type="PROSITE" id="PS50089"/>
    </source>
</evidence>
<dbReference type="AlphaFoldDB" id="A0A2I0WNQ8"/>
<dbReference type="FunFam" id="3.30.40.10:FF:000276">
    <property type="entry name" value="Receptor homology region transmembrane domain-and RING domain-containing protein 2"/>
    <property type="match status" value="1"/>
</dbReference>
<keyword evidence="3 17" id="KW-0812">Transmembrane</keyword>
<dbReference type="InterPro" id="IPR046450">
    <property type="entry name" value="PA_dom_sf"/>
</dbReference>
<evidence type="ECO:0000256" key="9">
    <source>
        <dbReference type="ARBA" id="ARBA00022989"/>
    </source>
</evidence>
<feature type="domain" description="RING-type" evidence="18">
    <location>
        <begin position="239"/>
        <end position="281"/>
    </location>
</feature>
<evidence type="ECO:0000256" key="5">
    <source>
        <dbReference type="ARBA" id="ARBA00022729"/>
    </source>
</evidence>
<evidence type="ECO:0000256" key="1">
    <source>
        <dbReference type="ARBA" id="ARBA00022448"/>
    </source>
</evidence>
<proteinExistence type="predicted"/>
<keyword evidence="8" id="KW-0653">Protein transport</keyword>
<dbReference type="InterPro" id="IPR001841">
    <property type="entry name" value="Znf_RING"/>
</dbReference>
<evidence type="ECO:0000256" key="17">
    <source>
        <dbReference type="SAM" id="Phobius"/>
    </source>
</evidence>
<keyword evidence="4" id="KW-0479">Metal-binding</keyword>
<keyword evidence="7" id="KW-0862">Zinc</keyword>
<keyword evidence="5" id="KW-0732">Signal</keyword>
<evidence type="ECO:0000256" key="3">
    <source>
        <dbReference type="ARBA" id="ARBA00022692"/>
    </source>
</evidence>
<sequence>MAWTKVFVAGRRAWVACVVLFLLLRFAAANVVLVGRNISKSFVDVDATFTRPISESGEAGFLYLAEPIDACAQLNVSVANGSTSPFVLIIRGGCTFHDKVKNAQNAGFKAAIVYDNIHSHGLVTMAGRSEDINIHAVFISKASGEELKKYVNHTDVQLWIIPYFENSPWAIWAISFTSLLALSAMLAACFFVRRRRSSHLRRGDSQVHVFHGMSNQLVQVMPSQLFSKVLQGDSTSKTCAICLEDYRVGEKLRILPCHHRFHANCVDSWLTMWRTFCPVCKQDAQASHGSVPASETTPFCMPSASSSSPPDALRSTLPSFPVPNSTSISTSFSNQLLI</sequence>
<keyword evidence="9 17" id="KW-1133">Transmembrane helix</keyword>
<keyword evidence="20" id="KW-1185">Reference proteome</keyword>
<dbReference type="STRING" id="906689.A0A2I0WNQ8"/>
<evidence type="ECO:0000256" key="2">
    <source>
        <dbReference type="ARBA" id="ARBA00022554"/>
    </source>
</evidence>
<dbReference type="SMART" id="SM00184">
    <property type="entry name" value="RING"/>
    <property type="match status" value="1"/>
</dbReference>
<dbReference type="Proteomes" id="UP000233837">
    <property type="component" value="Unassembled WGS sequence"/>
</dbReference>
<evidence type="ECO:0000256" key="13">
    <source>
        <dbReference type="ARBA" id="ARBA00046288"/>
    </source>
</evidence>
<evidence type="ECO:0000256" key="14">
    <source>
        <dbReference type="ARBA" id="ARBA00046293"/>
    </source>
</evidence>
<evidence type="ECO:0000256" key="8">
    <source>
        <dbReference type="ARBA" id="ARBA00022927"/>
    </source>
</evidence>
<dbReference type="InterPro" id="IPR003137">
    <property type="entry name" value="PA_domain"/>
</dbReference>
<organism evidence="19 20">
    <name type="scientific">Dendrobium catenatum</name>
    <dbReference type="NCBI Taxonomy" id="906689"/>
    <lineage>
        <taxon>Eukaryota</taxon>
        <taxon>Viridiplantae</taxon>
        <taxon>Streptophyta</taxon>
        <taxon>Embryophyta</taxon>
        <taxon>Tracheophyta</taxon>
        <taxon>Spermatophyta</taxon>
        <taxon>Magnoliopsida</taxon>
        <taxon>Liliopsida</taxon>
        <taxon>Asparagales</taxon>
        <taxon>Orchidaceae</taxon>
        <taxon>Epidendroideae</taxon>
        <taxon>Malaxideae</taxon>
        <taxon>Dendrobiinae</taxon>
        <taxon>Dendrobium</taxon>
    </lineage>
</organism>
<evidence type="ECO:0000256" key="4">
    <source>
        <dbReference type="ARBA" id="ARBA00022723"/>
    </source>
</evidence>
<evidence type="ECO:0000256" key="10">
    <source>
        <dbReference type="ARBA" id="ARBA00023136"/>
    </source>
</evidence>
<evidence type="ECO:0000313" key="19">
    <source>
        <dbReference type="EMBL" id="PKU77288.1"/>
    </source>
</evidence>
<dbReference type="InterPro" id="IPR044744">
    <property type="entry name" value="ZNRF4/RNF13/RNF167_PA"/>
</dbReference>
<evidence type="ECO:0000256" key="12">
    <source>
        <dbReference type="ARBA" id="ARBA00023180"/>
    </source>
</evidence>
<gene>
    <name evidence="19" type="primary">ATL70</name>
    <name evidence="19" type="ORF">MA16_Dca016855</name>
</gene>
<evidence type="ECO:0000256" key="16">
    <source>
        <dbReference type="PROSITE-ProRule" id="PRU00175"/>
    </source>
</evidence>
<dbReference type="PANTHER" id="PTHR47168:SF5">
    <property type="entry name" value="RING-TYPE DOMAIN-CONTAINING PROTEIN"/>
    <property type="match status" value="1"/>
</dbReference>
<comment type="subcellular location">
    <subcellularLocation>
        <location evidence="13">Endomembrane system</location>
        <topology evidence="13">Single-pass type I membrane protein</topology>
    </subcellularLocation>
    <subcellularLocation>
        <location evidence="14">Prevacuolar compartment membrane</location>
    </subcellularLocation>
    <subcellularLocation>
        <location evidence="15">Protein storage vacuole membrane</location>
    </subcellularLocation>
</comment>
<keyword evidence="6 16" id="KW-0863">Zinc-finger</keyword>
<dbReference type="GO" id="GO:0015031">
    <property type="term" value="P:protein transport"/>
    <property type="evidence" value="ECO:0007669"/>
    <property type="project" value="UniProtKB-KW"/>
</dbReference>
<dbReference type="Pfam" id="PF13639">
    <property type="entry name" value="zf-RING_2"/>
    <property type="match status" value="1"/>
</dbReference>
<accession>A0A2I0WNQ8</accession>
<dbReference type="GO" id="GO:0012505">
    <property type="term" value="C:endomembrane system"/>
    <property type="evidence" value="ECO:0007669"/>
    <property type="project" value="UniProtKB-SubCell"/>
</dbReference>
<dbReference type="GO" id="GO:0032586">
    <property type="term" value="C:protein storage vacuole membrane"/>
    <property type="evidence" value="ECO:0007669"/>
    <property type="project" value="UniProtKB-SubCell"/>
</dbReference>
<name>A0A2I0WNQ8_9ASPA</name>
<dbReference type="PANTHER" id="PTHR47168">
    <property type="entry name" value="RING ZINC FINGER DOMAIN SUPERFAMILY PROTEIN-RELATED"/>
    <property type="match status" value="1"/>
</dbReference>
<dbReference type="SUPFAM" id="SSF52025">
    <property type="entry name" value="PA domain"/>
    <property type="match status" value="1"/>
</dbReference>
<dbReference type="GO" id="GO:0008270">
    <property type="term" value="F:zinc ion binding"/>
    <property type="evidence" value="ECO:0007669"/>
    <property type="project" value="UniProtKB-KW"/>
</dbReference>
<keyword evidence="2" id="KW-0926">Vacuole</keyword>
<dbReference type="Gene3D" id="3.30.40.10">
    <property type="entry name" value="Zinc/RING finger domain, C3HC4 (zinc finger)"/>
    <property type="match status" value="1"/>
</dbReference>
<dbReference type="InterPro" id="IPR051653">
    <property type="entry name" value="E3_ligase_sorting_rcpt"/>
</dbReference>
<dbReference type="SUPFAM" id="SSF57850">
    <property type="entry name" value="RING/U-box"/>
    <property type="match status" value="1"/>
</dbReference>
<feature type="transmembrane region" description="Helical" evidence="17">
    <location>
        <begin position="169"/>
        <end position="192"/>
    </location>
</feature>
<dbReference type="FunFam" id="3.50.30.30:FF:000020">
    <property type="entry name" value="Receptor homology region transmembrane domain-and RING domain-containing protein 2"/>
    <property type="match status" value="1"/>
</dbReference>
<evidence type="ECO:0000313" key="20">
    <source>
        <dbReference type="Proteomes" id="UP000233837"/>
    </source>
</evidence>
<evidence type="ECO:0000256" key="11">
    <source>
        <dbReference type="ARBA" id="ARBA00023157"/>
    </source>
</evidence>
<keyword evidence="11" id="KW-1015">Disulfide bond</keyword>
<dbReference type="PROSITE" id="PS50089">
    <property type="entry name" value="ZF_RING_2"/>
    <property type="match status" value="1"/>
</dbReference>
<evidence type="ECO:0000256" key="6">
    <source>
        <dbReference type="ARBA" id="ARBA00022771"/>
    </source>
</evidence>
<evidence type="ECO:0000256" key="15">
    <source>
        <dbReference type="ARBA" id="ARBA00060484"/>
    </source>
</evidence>
<keyword evidence="12" id="KW-0325">Glycoprotein</keyword>
<reference evidence="19 20" key="2">
    <citation type="journal article" date="2017" name="Nature">
        <title>The Apostasia genome and the evolution of orchids.</title>
        <authorList>
            <person name="Zhang G.Q."/>
            <person name="Liu K.W."/>
            <person name="Li Z."/>
            <person name="Lohaus R."/>
            <person name="Hsiao Y.Y."/>
            <person name="Niu S.C."/>
            <person name="Wang J.Y."/>
            <person name="Lin Y.C."/>
            <person name="Xu Q."/>
            <person name="Chen L.J."/>
            <person name="Yoshida K."/>
            <person name="Fujiwara S."/>
            <person name="Wang Z.W."/>
            <person name="Zhang Y.Q."/>
            <person name="Mitsuda N."/>
            <person name="Wang M."/>
            <person name="Liu G.H."/>
            <person name="Pecoraro L."/>
            <person name="Huang H.X."/>
            <person name="Xiao X.J."/>
            <person name="Lin M."/>
            <person name="Wu X.Y."/>
            <person name="Wu W.L."/>
            <person name="Chen Y.Y."/>
            <person name="Chang S.B."/>
            <person name="Sakamoto S."/>
            <person name="Ohme-Takagi M."/>
            <person name="Yagi M."/>
            <person name="Zeng S.J."/>
            <person name="Shen C.Y."/>
            <person name="Yeh C.M."/>
            <person name="Luo Y.B."/>
            <person name="Tsai W.C."/>
            <person name="Van de Peer Y."/>
            <person name="Liu Z.J."/>
        </authorList>
    </citation>
    <scope>NUCLEOTIDE SEQUENCE [LARGE SCALE GENOMIC DNA]</scope>
    <source>
        <tissue evidence="19">The whole plant</tissue>
    </source>
</reference>
<evidence type="ECO:0000256" key="7">
    <source>
        <dbReference type="ARBA" id="ARBA00022833"/>
    </source>
</evidence>
<dbReference type="EMBL" id="KZ502519">
    <property type="protein sequence ID" value="PKU77288.1"/>
    <property type="molecule type" value="Genomic_DNA"/>
</dbReference>
<keyword evidence="1" id="KW-0813">Transport</keyword>
<dbReference type="Gene3D" id="3.50.30.30">
    <property type="match status" value="1"/>
</dbReference>
<dbReference type="CDD" id="cd02123">
    <property type="entry name" value="PA_C_RZF_like"/>
    <property type="match status" value="1"/>
</dbReference>